<dbReference type="RefSeq" id="XP_013386563.1">
    <property type="nucleotide sequence ID" value="XM_013531109.1"/>
</dbReference>
<dbReference type="FunFam" id="2.40.10.10:FF:000068">
    <property type="entry name" value="transmembrane protease serine 2"/>
    <property type="match status" value="1"/>
</dbReference>
<dbReference type="KEGG" id="lak:106156034"/>
<feature type="domain" description="Peptidase S1" evidence="3">
    <location>
        <begin position="50"/>
        <end position="205"/>
    </location>
</feature>
<dbReference type="AlphaFoldDB" id="A0A1S3HKC6"/>
<feature type="signal peptide" evidence="2">
    <location>
        <begin position="1"/>
        <end position="20"/>
    </location>
</feature>
<keyword evidence="4" id="KW-1185">Reference proteome</keyword>
<evidence type="ECO:0000313" key="4">
    <source>
        <dbReference type="Proteomes" id="UP000085678"/>
    </source>
</evidence>
<evidence type="ECO:0000256" key="1">
    <source>
        <dbReference type="ARBA" id="ARBA00023157"/>
    </source>
</evidence>
<dbReference type="PANTHER" id="PTHR24252:SF7">
    <property type="entry name" value="HYALIN"/>
    <property type="match status" value="1"/>
</dbReference>
<dbReference type="InterPro" id="IPR018114">
    <property type="entry name" value="TRYPSIN_HIS"/>
</dbReference>
<dbReference type="SUPFAM" id="SSF50494">
    <property type="entry name" value="Trypsin-like serine proteases"/>
    <property type="match status" value="1"/>
</dbReference>
<dbReference type="SMART" id="SM00020">
    <property type="entry name" value="Tryp_SPc"/>
    <property type="match status" value="1"/>
</dbReference>
<dbReference type="PROSITE" id="PS00134">
    <property type="entry name" value="TRYPSIN_HIS"/>
    <property type="match status" value="1"/>
</dbReference>
<dbReference type="InterPro" id="IPR001314">
    <property type="entry name" value="Peptidase_S1A"/>
</dbReference>
<feature type="chain" id="PRO_5010302703" evidence="2">
    <location>
        <begin position="21"/>
        <end position="205"/>
    </location>
</feature>
<dbReference type="CDD" id="cd00190">
    <property type="entry name" value="Tryp_SPc"/>
    <property type="match status" value="1"/>
</dbReference>
<protein>
    <submittedName>
        <fullName evidence="5">Chymotrypsin-like elastase family member 1</fullName>
    </submittedName>
</protein>
<evidence type="ECO:0000256" key="2">
    <source>
        <dbReference type="SAM" id="SignalP"/>
    </source>
</evidence>
<dbReference type="InterPro" id="IPR043504">
    <property type="entry name" value="Peptidase_S1_PA_chymotrypsin"/>
</dbReference>
<dbReference type="Gene3D" id="2.40.10.10">
    <property type="entry name" value="Trypsin-like serine proteases"/>
    <property type="match status" value="2"/>
</dbReference>
<dbReference type="STRING" id="7574.A0A1S3HKC6"/>
<reference evidence="5" key="1">
    <citation type="submission" date="2025-08" db="UniProtKB">
        <authorList>
            <consortium name="RefSeq"/>
        </authorList>
    </citation>
    <scope>IDENTIFICATION</scope>
    <source>
        <tissue evidence="5">Gonads</tissue>
    </source>
</reference>
<dbReference type="GeneID" id="106156034"/>
<keyword evidence="1" id="KW-1015">Disulfide bond</keyword>
<proteinExistence type="predicted"/>
<dbReference type="Proteomes" id="UP000085678">
    <property type="component" value="Unplaced"/>
</dbReference>
<evidence type="ECO:0000259" key="3">
    <source>
        <dbReference type="PROSITE" id="PS50240"/>
    </source>
</evidence>
<dbReference type="GO" id="GO:0006508">
    <property type="term" value="P:proteolysis"/>
    <property type="evidence" value="ECO:0007669"/>
    <property type="project" value="InterPro"/>
</dbReference>
<evidence type="ECO:0000313" key="5">
    <source>
        <dbReference type="RefSeq" id="XP_013386563.1"/>
    </source>
</evidence>
<dbReference type="InParanoid" id="A0A1S3HKC6"/>
<dbReference type="OrthoDB" id="6052809at2759"/>
<dbReference type="PROSITE" id="PS50240">
    <property type="entry name" value="TRYPSIN_DOM"/>
    <property type="match status" value="1"/>
</dbReference>
<dbReference type="PANTHER" id="PTHR24252">
    <property type="entry name" value="ACROSIN-RELATED"/>
    <property type="match status" value="1"/>
</dbReference>
<sequence length="205" mass="23108">MSPTLAATLLLAACISTVKPDDKPKYKCGNPIISPLLRDAEDEEAPSLRIVMGTNARRGSWPWQALLRFRLSLDPTRPVLTSSVALCGGTLVNKDWIVTAAHCFDDLPGVDINFRDERRWYVQLGKYNKNMQESTEQTFQVQKLLVYPKYNRTVRYDADIALLKLNESADMTDFVQPICLGKLPPGRRGRELCYITGWGDTENGK</sequence>
<dbReference type="GO" id="GO:0004252">
    <property type="term" value="F:serine-type endopeptidase activity"/>
    <property type="evidence" value="ECO:0007669"/>
    <property type="project" value="InterPro"/>
</dbReference>
<dbReference type="InterPro" id="IPR009003">
    <property type="entry name" value="Peptidase_S1_PA"/>
</dbReference>
<dbReference type="PRINTS" id="PR00722">
    <property type="entry name" value="CHYMOTRYPSIN"/>
</dbReference>
<name>A0A1S3HKC6_LINAN</name>
<accession>A0A1S3HKC6</accession>
<dbReference type="Pfam" id="PF00089">
    <property type="entry name" value="Trypsin"/>
    <property type="match status" value="1"/>
</dbReference>
<organism evidence="4 5">
    <name type="scientific">Lingula anatina</name>
    <name type="common">Brachiopod</name>
    <name type="synonym">Lingula unguis</name>
    <dbReference type="NCBI Taxonomy" id="7574"/>
    <lineage>
        <taxon>Eukaryota</taxon>
        <taxon>Metazoa</taxon>
        <taxon>Spiralia</taxon>
        <taxon>Lophotrochozoa</taxon>
        <taxon>Brachiopoda</taxon>
        <taxon>Linguliformea</taxon>
        <taxon>Lingulata</taxon>
        <taxon>Lingulida</taxon>
        <taxon>Linguloidea</taxon>
        <taxon>Lingulidae</taxon>
        <taxon>Lingula</taxon>
    </lineage>
</organism>
<gene>
    <name evidence="5" type="primary">LOC106156034</name>
</gene>
<keyword evidence="2" id="KW-0732">Signal</keyword>
<dbReference type="InterPro" id="IPR001254">
    <property type="entry name" value="Trypsin_dom"/>
</dbReference>